<dbReference type="Proteomes" id="UP001484097">
    <property type="component" value="Unassembled WGS sequence"/>
</dbReference>
<protein>
    <submittedName>
        <fullName evidence="2">Uncharacterized protein</fullName>
    </submittedName>
</protein>
<accession>A0ABV0IJJ6</accession>
<name>A0ABV0IJJ6_9MICC</name>
<feature type="compositionally biased region" description="Acidic residues" evidence="1">
    <location>
        <begin position="262"/>
        <end position="274"/>
    </location>
</feature>
<reference evidence="2 3" key="1">
    <citation type="submission" date="2024-05" db="EMBL/GenBank/DDBJ databases">
        <authorList>
            <person name="Yi C."/>
        </authorList>
    </citation>
    <scope>NUCLEOTIDE SEQUENCE [LARGE SCALE GENOMIC DNA]</scope>
    <source>
        <strain evidence="2 3">XS13</strain>
    </source>
</reference>
<evidence type="ECO:0000256" key="1">
    <source>
        <dbReference type="SAM" id="MobiDB-lite"/>
    </source>
</evidence>
<keyword evidence="3" id="KW-1185">Reference proteome</keyword>
<feature type="region of interest" description="Disordered" evidence="1">
    <location>
        <begin position="246"/>
        <end position="274"/>
    </location>
</feature>
<proteinExistence type="predicted"/>
<evidence type="ECO:0000313" key="3">
    <source>
        <dbReference type="Proteomes" id="UP001484097"/>
    </source>
</evidence>
<evidence type="ECO:0000313" key="2">
    <source>
        <dbReference type="EMBL" id="MEO9248324.1"/>
    </source>
</evidence>
<dbReference type="EMBL" id="JBDXMX010000004">
    <property type="protein sequence ID" value="MEO9248324.1"/>
    <property type="molecule type" value="Genomic_DNA"/>
</dbReference>
<gene>
    <name evidence="2" type="ORF">ABDK96_11585</name>
</gene>
<organism evidence="2 3">
    <name type="scientific">Citricoccus nitrophenolicus</name>
    <dbReference type="NCBI Taxonomy" id="863575"/>
    <lineage>
        <taxon>Bacteria</taxon>
        <taxon>Bacillati</taxon>
        <taxon>Actinomycetota</taxon>
        <taxon>Actinomycetes</taxon>
        <taxon>Micrococcales</taxon>
        <taxon>Micrococcaceae</taxon>
        <taxon>Citricoccus</taxon>
    </lineage>
</organism>
<sequence length="274" mass="29819">MGDYVSVWAERRFGAVAPELRDRATKAIVEAHALAADAQAASSTPKQDPYGHTLKNTQHERLVEGLRNVPGVEIHRPVGSRHDLARLAERRVTFYPLRYASDGHTSRENASIRMSTLRQNLLGAPETTDPAQLTFDHAQLTAQEIDEQLAADREIIEQLGSLSSVVIIGYASSSKGIHDLGWGEGDLDEDGQLHWRHWESLPLSGTTGSEGFTGLGGPMPVGQRHGLAGGEPDRFDDDVSADGLIISARQGEEDLPQQEKPEEFDEAGSGEDRA</sequence>
<dbReference type="RefSeq" id="WP_347920939.1">
    <property type="nucleotide sequence ID" value="NZ_JBDXMX010000004.1"/>
</dbReference>
<comment type="caution">
    <text evidence="2">The sequence shown here is derived from an EMBL/GenBank/DDBJ whole genome shotgun (WGS) entry which is preliminary data.</text>
</comment>